<name>A0A0F9MXI5_9ZZZZ</name>
<organism evidence="1">
    <name type="scientific">marine sediment metagenome</name>
    <dbReference type="NCBI Taxonomy" id="412755"/>
    <lineage>
        <taxon>unclassified sequences</taxon>
        <taxon>metagenomes</taxon>
        <taxon>ecological metagenomes</taxon>
    </lineage>
</organism>
<accession>A0A0F9MXI5</accession>
<evidence type="ECO:0000313" key="1">
    <source>
        <dbReference type="EMBL" id="KKN04162.1"/>
    </source>
</evidence>
<reference evidence="1" key="1">
    <citation type="journal article" date="2015" name="Nature">
        <title>Complex archaea that bridge the gap between prokaryotes and eukaryotes.</title>
        <authorList>
            <person name="Spang A."/>
            <person name="Saw J.H."/>
            <person name="Jorgensen S.L."/>
            <person name="Zaremba-Niedzwiedzka K."/>
            <person name="Martijn J."/>
            <person name="Lind A.E."/>
            <person name="van Eijk R."/>
            <person name="Schleper C."/>
            <person name="Guy L."/>
            <person name="Ettema T.J."/>
        </authorList>
    </citation>
    <scope>NUCLEOTIDE SEQUENCE</scope>
</reference>
<proteinExistence type="predicted"/>
<gene>
    <name evidence="1" type="ORF">LCGC14_1100180</name>
</gene>
<protein>
    <submittedName>
        <fullName evidence="1">Uncharacterized protein</fullName>
    </submittedName>
</protein>
<dbReference type="AlphaFoldDB" id="A0A0F9MXI5"/>
<sequence>MYSHNILFDDAAPLGLDVLYSATIGNHLTVGNNIIVGGTGLIGRLTFNDLTISKSGGPGAITFGTTVDIPLLNVDNIRINGNPISLKNL</sequence>
<dbReference type="EMBL" id="LAZR01004950">
    <property type="protein sequence ID" value="KKN04162.1"/>
    <property type="molecule type" value="Genomic_DNA"/>
</dbReference>
<comment type="caution">
    <text evidence="1">The sequence shown here is derived from an EMBL/GenBank/DDBJ whole genome shotgun (WGS) entry which is preliminary data.</text>
</comment>